<dbReference type="Gene3D" id="3.90.79.10">
    <property type="entry name" value="Nucleoside Triphosphate Pyrophosphohydrolase"/>
    <property type="match status" value="1"/>
</dbReference>
<dbReference type="EMBL" id="BIFT01000002">
    <property type="protein sequence ID" value="GCE31139.1"/>
    <property type="molecule type" value="Genomic_DNA"/>
</dbReference>
<dbReference type="OrthoDB" id="9780586at2"/>
<feature type="domain" description="Nudix hydrolase" evidence="1">
    <location>
        <begin position="29"/>
        <end position="172"/>
    </location>
</feature>
<organism evidence="2 3">
    <name type="scientific">Dictyobacter alpinus</name>
    <dbReference type="NCBI Taxonomy" id="2014873"/>
    <lineage>
        <taxon>Bacteria</taxon>
        <taxon>Bacillati</taxon>
        <taxon>Chloroflexota</taxon>
        <taxon>Ktedonobacteria</taxon>
        <taxon>Ktedonobacterales</taxon>
        <taxon>Dictyobacteraceae</taxon>
        <taxon>Dictyobacter</taxon>
    </lineage>
</organism>
<sequence>METEQLVIFTEKMERIGVRTRAEIHEQGYWHETFHCWFVQEVEGKAYLLFQKRAAQKKDFPSLLDITAAGHLLSHESPRDGLREIQEELGLTLSFTDLVPAGIIQDPILLGSLLDREFCHVYLYMFTKPIPTLVLQRDEVAAIVQIALHDFEQLLQQRNSTIPALVYLADPDDTQKVTSAHYTLTDFCPHNTHYYNAVLHGAEQLLRAKR</sequence>
<dbReference type="InterPro" id="IPR000086">
    <property type="entry name" value="NUDIX_hydrolase_dom"/>
</dbReference>
<keyword evidence="2" id="KW-0378">Hydrolase</keyword>
<dbReference type="SUPFAM" id="SSF55811">
    <property type="entry name" value="Nudix"/>
    <property type="match status" value="1"/>
</dbReference>
<dbReference type="AlphaFoldDB" id="A0A402BIH0"/>
<keyword evidence="3" id="KW-1185">Reference proteome</keyword>
<dbReference type="Pfam" id="PF00293">
    <property type="entry name" value="NUDIX"/>
    <property type="match status" value="1"/>
</dbReference>
<dbReference type="RefSeq" id="WP_126631137.1">
    <property type="nucleotide sequence ID" value="NZ_BIFT01000002.1"/>
</dbReference>
<evidence type="ECO:0000259" key="1">
    <source>
        <dbReference type="PROSITE" id="PS51462"/>
    </source>
</evidence>
<dbReference type="PANTHER" id="PTHR10885:SF0">
    <property type="entry name" value="ISOPENTENYL-DIPHOSPHATE DELTA-ISOMERASE"/>
    <property type="match status" value="1"/>
</dbReference>
<dbReference type="CDD" id="cd04692">
    <property type="entry name" value="NUDIX_Hydrolase"/>
    <property type="match status" value="1"/>
</dbReference>
<dbReference type="PROSITE" id="PS51462">
    <property type="entry name" value="NUDIX"/>
    <property type="match status" value="1"/>
</dbReference>
<dbReference type="PANTHER" id="PTHR10885">
    <property type="entry name" value="ISOPENTENYL-DIPHOSPHATE DELTA-ISOMERASE"/>
    <property type="match status" value="1"/>
</dbReference>
<reference evidence="3" key="1">
    <citation type="submission" date="2018-12" db="EMBL/GenBank/DDBJ databases">
        <title>Tengunoibacter tsumagoiensis gen. nov., sp. nov., Dictyobacter kobayashii sp. nov., D. alpinus sp. nov., and D. joshuensis sp. nov. and description of Dictyobacteraceae fam. nov. within the order Ktedonobacterales isolated from Tengu-no-mugimeshi.</title>
        <authorList>
            <person name="Wang C.M."/>
            <person name="Zheng Y."/>
            <person name="Sakai Y."/>
            <person name="Toyoda A."/>
            <person name="Minakuchi Y."/>
            <person name="Abe K."/>
            <person name="Yokota A."/>
            <person name="Yabe S."/>
        </authorList>
    </citation>
    <scope>NUCLEOTIDE SEQUENCE [LARGE SCALE GENOMIC DNA]</scope>
    <source>
        <strain evidence="3">Uno16</strain>
    </source>
</reference>
<protein>
    <submittedName>
        <fullName evidence="2">Putative Nudix hydrolase</fullName>
    </submittedName>
</protein>
<evidence type="ECO:0000313" key="2">
    <source>
        <dbReference type="EMBL" id="GCE31139.1"/>
    </source>
</evidence>
<dbReference type="Proteomes" id="UP000287171">
    <property type="component" value="Unassembled WGS sequence"/>
</dbReference>
<dbReference type="InterPro" id="IPR015797">
    <property type="entry name" value="NUDIX_hydrolase-like_dom_sf"/>
</dbReference>
<name>A0A402BIH0_9CHLR</name>
<accession>A0A402BIH0</accession>
<gene>
    <name evidence="2" type="ORF">KDA_66230</name>
</gene>
<comment type="caution">
    <text evidence="2">The sequence shown here is derived from an EMBL/GenBank/DDBJ whole genome shotgun (WGS) entry which is preliminary data.</text>
</comment>
<evidence type="ECO:0000313" key="3">
    <source>
        <dbReference type="Proteomes" id="UP000287171"/>
    </source>
</evidence>
<dbReference type="GO" id="GO:0016787">
    <property type="term" value="F:hydrolase activity"/>
    <property type="evidence" value="ECO:0007669"/>
    <property type="project" value="UniProtKB-KW"/>
</dbReference>
<proteinExistence type="predicted"/>